<dbReference type="NCBIfam" id="NF037959">
    <property type="entry name" value="MFS_SpdSyn"/>
    <property type="match status" value="1"/>
</dbReference>
<protein>
    <submittedName>
        <fullName evidence="3">Spermidine synthase</fullName>
    </submittedName>
</protein>
<keyword evidence="1" id="KW-0620">Polyamine biosynthesis</keyword>
<evidence type="ECO:0000313" key="3">
    <source>
        <dbReference type="EMBL" id="MBM7798580.1"/>
    </source>
</evidence>
<dbReference type="RefSeq" id="WP_204917104.1">
    <property type="nucleotide sequence ID" value="NZ_BAAAQP010000002.1"/>
</dbReference>
<feature type="region of interest" description="Disordered" evidence="2">
    <location>
        <begin position="256"/>
        <end position="277"/>
    </location>
</feature>
<organism evidence="3 4">
    <name type="scientific">Microlunatus panaciterrae</name>
    <dbReference type="NCBI Taxonomy" id="400768"/>
    <lineage>
        <taxon>Bacteria</taxon>
        <taxon>Bacillati</taxon>
        <taxon>Actinomycetota</taxon>
        <taxon>Actinomycetes</taxon>
        <taxon>Propionibacteriales</taxon>
        <taxon>Propionibacteriaceae</taxon>
        <taxon>Microlunatus</taxon>
    </lineage>
</organism>
<evidence type="ECO:0000256" key="2">
    <source>
        <dbReference type="SAM" id="MobiDB-lite"/>
    </source>
</evidence>
<name>A0ABS2RHV5_9ACTN</name>
<gene>
    <name evidence="3" type="ORF">JOE57_001501</name>
</gene>
<dbReference type="EMBL" id="JAFBCF010000001">
    <property type="protein sequence ID" value="MBM7798580.1"/>
    <property type="molecule type" value="Genomic_DNA"/>
</dbReference>
<dbReference type="Proteomes" id="UP000704762">
    <property type="component" value="Unassembled WGS sequence"/>
</dbReference>
<accession>A0ABS2RHV5</accession>
<sequence>MTDGDLELRPGVRLIADRSYPAAYTLQMAGTDQSYVDLDDPTRLEFDYVQRIADALDAHAPAGQRLRVVHVGGAGLTLPRYLAASRPQSAQIVLEPDAELTEFVREHLPLPRRSGIKVRPVDGRAGIAEMRDDFADVVVVDAFTGAQVPSELSTTTFFADVHRVLAADGTVMVNVTDRAPFGYLRRCVAGVREHFTDTLISAEPATLKGRRFGNVLILGSKGRLASDLLVRKAASSAFPYRIVRGEHLDQLVGSAAPFTETDSSPSPEPPSGLGFFG</sequence>
<evidence type="ECO:0000313" key="4">
    <source>
        <dbReference type="Proteomes" id="UP000704762"/>
    </source>
</evidence>
<evidence type="ECO:0000256" key="1">
    <source>
        <dbReference type="ARBA" id="ARBA00023115"/>
    </source>
</evidence>
<dbReference type="Gene3D" id="3.40.50.150">
    <property type="entry name" value="Vaccinia Virus protein VP39"/>
    <property type="match status" value="1"/>
</dbReference>
<dbReference type="PANTHER" id="PTHR43317">
    <property type="entry name" value="THERMOSPERMINE SYNTHASE ACAULIS5"/>
    <property type="match status" value="1"/>
</dbReference>
<comment type="caution">
    <text evidence="3">The sequence shown here is derived from an EMBL/GenBank/DDBJ whole genome shotgun (WGS) entry which is preliminary data.</text>
</comment>
<proteinExistence type="predicted"/>
<dbReference type="PANTHER" id="PTHR43317:SF1">
    <property type="entry name" value="THERMOSPERMINE SYNTHASE ACAULIS5"/>
    <property type="match status" value="1"/>
</dbReference>
<reference evidence="3 4" key="1">
    <citation type="submission" date="2021-01" db="EMBL/GenBank/DDBJ databases">
        <title>Sequencing the genomes of 1000 actinobacteria strains.</title>
        <authorList>
            <person name="Klenk H.-P."/>
        </authorList>
    </citation>
    <scope>NUCLEOTIDE SEQUENCE [LARGE SCALE GENOMIC DNA]</scope>
    <source>
        <strain evidence="3 4">DSM 18662</strain>
    </source>
</reference>
<dbReference type="SUPFAM" id="SSF53335">
    <property type="entry name" value="S-adenosyl-L-methionine-dependent methyltransferases"/>
    <property type="match status" value="1"/>
</dbReference>
<dbReference type="InterPro" id="IPR029063">
    <property type="entry name" value="SAM-dependent_MTases_sf"/>
</dbReference>
<keyword evidence="4" id="KW-1185">Reference proteome</keyword>